<evidence type="ECO:0000256" key="3">
    <source>
        <dbReference type="ARBA" id="ARBA00023204"/>
    </source>
</evidence>
<dbReference type="SUPFAM" id="SSF55874">
    <property type="entry name" value="ATPase domain of HSP90 chaperone/DNA topoisomerase II/histidine kinase"/>
    <property type="match status" value="1"/>
</dbReference>
<dbReference type="InterPro" id="IPR020568">
    <property type="entry name" value="Ribosomal_Su5_D2-typ_SF"/>
</dbReference>
<dbReference type="InterPro" id="IPR042120">
    <property type="entry name" value="MutL_C_dimsub"/>
</dbReference>
<dbReference type="InterPro" id="IPR014790">
    <property type="entry name" value="MutL_C"/>
</dbReference>
<dbReference type="GO" id="GO:0004519">
    <property type="term" value="F:endonuclease activity"/>
    <property type="evidence" value="ECO:0007669"/>
    <property type="project" value="UniProtKB-KW"/>
</dbReference>
<dbReference type="SMART" id="SM00853">
    <property type="entry name" value="MutL_C"/>
    <property type="match status" value="1"/>
</dbReference>
<dbReference type="InterPro" id="IPR036890">
    <property type="entry name" value="HATPase_C_sf"/>
</dbReference>
<dbReference type="InterPro" id="IPR013507">
    <property type="entry name" value="DNA_mismatch_S5_2-like"/>
</dbReference>
<dbReference type="PROSITE" id="PS00058">
    <property type="entry name" value="DNA_MISMATCH_REPAIR_1"/>
    <property type="match status" value="1"/>
</dbReference>
<dbReference type="GO" id="GO:0006298">
    <property type="term" value="P:mismatch repair"/>
    <property type="evidence" value="ECO:0007669"/>
    <property type="project" value="UniProtKB-UniRule"/>
</dbReference>
<organism evidence="7 8">
    <name type="scientific">Sedimentibacter hydroxybenzoicus DSM 7310</name>
    <dbReference type="NCBI Taxonomy" id="1123245"/>
    <lineage>
        <taxon>Bacteria</taxon>
        <taxon>Bacillati</taxon>
        <taxon>Bacillota</taxon>
        <taxon>Tissierellia</taxon>
        <taxon>Sedimentibacter</taxon>
    </lineage>
</organism>
<sequence>MTKIHLLDNETINKIAAGEVIESPKSIVKELVENSIDAGADEITVEIKNGGKSLIRITDNGKGIEKDEVEDAFKRHCTSKISTSDDLNSLYTLGFRGEALASIASVSHVELITRTGGDSYGTKITLKGGEIISKEDIGCPVGTIITVTDLFFNVPARKKFLKSDASESGNINEIVVSLALSKENISFKYINNGNVIFRTPKTNNFLNTISSLYEKDMYNSLLKVDYENNGITITGYTTNLNYYRGNRKQQIVFVNSRLIKHKRINYFIEAAYNTLLPKSKYPACFLKIKIDPSLVDVNVHPAKTEVRFQNEDNILNEVKRSVYSALNSNNIMKEIKKETIIHDYADNNVKNDLFEIFEKNNSKPDVKKDTLDYKSEDYTNIKITEVNINNEKINIFDDEIDKIEDSYILIKNDDEIKTETRAEIKEEPIQENFIEITKDSGNKLPELSVAGILMDTYIICENIEKTEMYMIDQHAAHERINYEKFLNQYNNKEILLQEMIVPEVINLSYDDYHTAMNNAEIFNDLGFFIENFGINAILINSIPSIFKNSNIKDIFYTVLDSLKNTSNINLELDKIIKNACVKSVKAGDKLHLLEVKALLNDLGKTENPYTCPHGRPVIIKMTKYEIEKMFERIQN</sequence>
<evidence type="ECO:0000256" key="2">
    <source>
        <dbReference type="ARBA" id="ARBA00022763"/>
    </source>
</evidence>
<dbReference type="GO" id="GO:0016887">
    <property type="term" value="F:ATP hydrolysis activity"/>
    <property type="evidence" value="ECO:0007669"/>
    <property type="project" value="InterPro"/>
</dbReference>
<keyword evidence="2 4" id="KW-0227">DNA damage</keyword>
<dbReference type="Pfam" id="PF08676">
    <property type="entry name" value="MutL_C"/>
    <property type="match status" value="1"/>
</dbReference>
<proteinExistence type="inferred from homology"/>
<protein>
    <recommendedName>
        <fullName evidence="4">DNA mismatch repair protein MutL</fullName>
    </recommendedName>
</protein>
<dbReference type="InterPro" id="IPR038973">
    <property type="entry name" value="MutL/Mlh/Pms-like"/>
</dbReference>
<dbReference type="SMART" id="SM01340">
    <property type="entry name" value="DNA_mis_repair"/>
    <property type="match status" value="1"/>
</dbReference>
<dbReference type="EMBL" id="JACBNQ010000003">
    <property type="protein sequence ID" value="NYB73568.1"/>
    <property type="molecule type" value="Genomic_DNA"/>
</dbReference>
<keyword evidence="7" id="KW-0255">Endonuclease</keyword>
<dbReference type="CDD" id="cd00782">
    <property type="entry name" value="MutL_Trans"/>
    <property type="match status" value="1"/>
</dbReference>
<dbReference type="Gene3D" id="3.30.565.10">
    <property type="entry name" value="Histidine kinase-like ATPase, C-terminal domain"/>
    <property type="match status" value="1"/>
</dbReference>
<dbReference type="AlphaFoldDB" id="A0A974GVN8"/>
<keyword evidence="7" id="KW-0540">Nuclease</keyword>
<dbReference type="FunFam" id="3.30.565.10:FF:000003">
    <property type="entry name" value="DNA mismatch repair endonuclease MutL"/>
    <property type="match status" value="1"/>
</dbReference>
<dbReference type="Pfam" id="PF01119">
    <property type="entry name" value="DNA_mis_repair"/>
    <property type="match status" value="1"/>
</dbReference>
<comment type="caution">
    <text evidence="7">The sequence shown here is derived from an EMBL/GenBank/DDBJ whole genome shotgun (WGS) entry which is preliminary data.</text>
</comment>
<dbReference type="Gene3D" id="3.30.230.10">
    <property type="match status" value="1"/>
</dbReference>
<dbReference type="RefSeq" id="WP_179237256.1">
    <property type="nucleotide sequence ID" value="NZ_JACBNQ010000003.1"/>
</dbReference>
<name>A0A974GVN8_SEDHY</name>
<evidence type="ECO:0000259" key="5">
    <source>
        <dbReference type="SMART" id="SM00853"/>
    </source>
</evidence>
<comment type="similarity">
    <text evidence="1 4">Belongs to the DNA mismatch repair MutL/HexB family.</text>
</comment>
<dbReference type="InterPro" id="IPR014762">
    <property type="entry name" value="DNA_mismatch_repair_CS"/>
</dbReference>
<dbReference type="Gene3D" id="3.30.1370.100">
    <property type="entry name" value="MutL, C-terminal domain, regulatory subdomain"/>
    <property type="match status" value="1"/>
</dbReference>
<dbReference type="InterPro" id="IPR042121">
    <property type="entry name" value="MutL_C_regsub"/>
</dbReference>
<feature type="domain" description="DNA mismatch repair protein S5" evidence="6">
    <location>
        <begin position="209"/>
        <end position="327"/>
    </location>
</feature>
<keyword evidence="3 4" id="KW-0234">DNA repair</keyword>
<reference evidence="7" key="1">
    <citation type="submission" date="2020-07" db="EMBL/GenBank/DDBJ databases">
        <title>Genomic analysis of a strain of Sedimentibacter Hydroxybenzoicus DSM7310.</title>
        <authorList>
            <person name="Ma S."/>
        </authorList>
    </citation>
    <scope>NUCLEOTIDE SEQUENCE</scope>
    <source>
        <strain evidence="7">DSM 7310</strain>
    </source>
</reference>
<dbReference type="GO" id="GO:0032300">
    <property type="term" value="C:mismatch repair complex"/>
    <property type="evidence" value="ECO:0007669"/>
    <property type="project" value="InterPro"/>
</dbReference>
<dbReference type="InterPro" id="IPR014721">
    <property type="entry name" value="Ribsml_uS5_D2-typ_fold_subgr"/>
</dbReference>
<dbReference type="Proteomes" id="UP000611629">
    <property type="component" value="Unassembled WGS sequence"/>
</dbReference>
<gene>
    <name evidence="4 7" type="primary">mutL</name>
    <name evidence="7" type="ORF">HZF24_05380</name>
</gene>
<dbReference type="SUPFAM" id="SSF118116">
    <property type="entry name" value="DNA mismatch repair protein MutL"/>
    <property type="match status" value="1"/>
</dbReference>
<dbReference type="Pfam" id="PF13589">
    <property type="entry name" value="HATPase_c_3"/>
    <property type="match status" value="1"/>
</dbReference>
<dbReference type="Gene3D" id="3.30.1540.20">
    <property type="entry name" value="MutL, C-terminal domain, dimerisation subdomain"/>
    <property type="match status" value="1"/>
</dbReference>
<comment type="function">
    <text evidence="4">This protein is involved in the repair of mismatches in DNA. It is required for dam-dependent methyl-directed DNA mismatch repair. May act as a 'molecular matchmaker', a protein that promotes the formation of a stable complex between two or more DNA-binding proteins in an ATP-dependent manner without itself being part of a final effector complex.</text>
</comment>
<dbReference type="HAMAP" id="MF_00149">
    <property type="entry name" value="DNA_mis_repair"/>
    <property type="match status" value="1"/>
</dbReference>
<dbReference type="InterPro" id="IPR020667">
    <property type="entry name" value="DNA_mismatch_repair_MutL"/>
</dbReference>
<feature type="domain" description="MutL C-terminal dimerisation" evidence="5">
    <location>
        <begin position="449"/>
        <end position="590"/>
    </location>
</feature>
<dbReference type="PANTHER" id="PTHR10073:SF12">
    <property type="entry name" value="DNA MISMATCH REPAIR PROTEIN MLH1"/>
    <property type="match status" value="1"/>
</dbReference>
<dbReference type="GO" id="GO:0005524">
    <property type="term" value="F:ATP binding"/>
    <property type="evidence" value="ECO:0007669"/>
    <property type="project" value="InterPro"/>
</dbReference>
<dbReference type="CDD" id="cd16926">
    <property type="entry name" value="HATPase_MutL-MLH-PMS-like"/>
    <property type="match status" value="1"/>
</dbReference>
<evidence type="ECO:0000313" key="8">
    <source>
        <dbReference type="Proteomes" id="UP000611629"/>
    </source>
</evidence>
<dbReference type="GO" id="GO:0030983">
    <property type="term" value="F:mismatched DNA binding"/>
    <property type="evidence" value="ECO:0007669"/>
    <property type="project" value="InterPro"/>
</dbReference>
<dbReference type="NCBIfam" id="TIGR00585">
    <property type="entry name" value="mutl"/>
    <property type="match status" value="1"/>
</dbReference>
<evidence type="ECO:0000256" key="1">
    <source>
        <dbReference type="ARBA" id="ARBA00006082"/>
    </source>
</evidence>
<dbReference type="SUPFAM" id="SSF54211">
    <property type="entry name" value="Ribosomal protein S5 domain 2-like"/>
    <property type="match status" value="1"/>
</dbReference>
<keyword evidence="7" id="KW-0378">Hydrolase</keyword>
<dbReference type="InterPro" id="IPR037198">
    <property type="entry name" value="MutL_C_sf"/>
</dbReference>
<evidence type="ECO:0000313" key="7">
    <source>
        <dbReference type="EMBL" id="NYB73568.1"/>
    </source>
</evidence>
<dbReference type="GO" id="GO:0140664">
    <property type="term" value="F:ATP-dependent DNA damage sensor activity"/>
    <property type="evidence" value="ECO:0007669"/>
    <property type="project" value="InterPro"/>
</dbReference>
<keyword evidence="8" id="KW-1185">Reference proteome</keyword>
<evidence type="ECO:0000256" key="4">
    <source>
        <dbReference type="HAMAP-Rule" id="MF_00149"/>
    </source>
</evidence>
<accession>A0A974GVN8</accession>
<dbReference type="PANTHER" id="PTHR10073">
    <property type="entry name" value="DNA MISMATCH REPAIR PROTEIN MLH, PMS, MUTL"/>
    <property type="match status" value="1"/>
</dbReference>
<evidence type="ECO:0000259" key="6">
    <source>
        <dbReference type="SMART" id="SM01340"/>
    </source>
</evidence>
<dbReference type="InterPro" id="IPR002099">
    <property type="entry name" value="MutL/Mlh/PMS"/>
</dbReference>